<name>A0AC59YG40_RANTA</name>
<evidence type="ECO:0000313" key="2">
    <source>
        <dbReference type="Proteomes" id="UP001162501"/>
    </source>
</evidence>
<dbReference type="EMBL" id="OX596099">
    <property type="protein sequence ID" value="CAM9666285.1"/>
    <property type="molecule type" value="Genomic_DNA"/>
</dbReference>
<protein>
    <submittedName>
        <fullName evidence="1">Uncharacterized protein</fullName>
    </submittedName>
</protein>
<reference evidence="1" key="1">
    <citation type="submission" date="2023-05" db="EMBL/GenBank/DDBJ databases">
        <authorList>
            <consortium name="ELIXIR-Norway"/>
        </authorList>
    </citation>
    <scope>NUCLEOTIDE SEQUENCE</scope>
</reference>
<proteinExistence type="predicted"/>
<gene>
    <name evidence="1" type="ORF">MRATA1EN22A_LOCUS5722</name>
</gene>
<dbReference type="Proteomes" id="UP001162501">
    <property type="component" value="Chromosome 15"/>
</dbReference>
<evidence type="ECO:0000313" key="1">
    <source>
        <dbReference type="EMBL" id="CAM9666285.1"/>
    </source>
</evidence>
<organism evidence="1 2">
    <name type="scientific">Rangifer tarandus platyrhynchus</name>
    <name type="common">Svalbard reindeer</name>
    <dbReference type="NCBI Taxonomy" id="3082113"/>
    <lineage>
        <taxon>Eukaryota</taxon>
        <taxon>Metazoa</taxon>
        <taxon>Chordata</taxon>
        <taxon>Craniata</taxon>
        <taxon>Vertebrata</taxon>
        <taxon>Euteleostomi</taxon>
        <taxon>Mammalia</taxon>
        <taxon>Eutheria</taxon>
        <taxon>Laurasiatheria</taxon>
        <taxon>Artiodactyla</taxon>
        <taxon>Ruminantia</taxon>
        <taxon>Pecora</taxon>
        <taxon>Cervidae</taxon>
        <taxon>Odocoileinae</taxon>
        <taxon>Rangifer</taxon>
    </lineage>
</organism>
<reference evidence="1" key="2">
    <citation type="submission" date="2025-03" db="EMBL/GenBank/DDBJ databases">
        <authorList>
            <consortium name="ELIXIR-Norway"/>
            <consortium name="Elixir Norway"/>
        </authorList>
    </citation>
    <scope>NUCLEOTIDE SEQUENCE</scope>
</reference>
<sequence>MSRACVLRPERPTQTPAPENPERVGGGAPEGRRAGGVGGRRRPSRERRPQRHPALTPRSRTAGLPAL</sequence>
<accession>A0AC59YG40</accession>